<dbReference type="Gene3D" id="3.30.870.10">
    <property type="entry name" value="Endonuclease Chain A"/>
    <property type="match status" value="1"/>
</dbReference>
<protein>
    <submittedName>
        <fullName evidence="3">DUF3427 domain-containing protein</fullName>
    </submittedName>
</protein>
<dbReference type="InterPro" id="IPR006935">
    <property type="entry name" value="Helicase/UvrB_N"/>
</dbReference>
<feature type="domain" description="Helicase ATP-binding" evidence="1">
    <location>
        <begin position="338"/>
        <end position="493"/>
    </location>
</feature>
<dbReference type="InterPro" id="IPR021835">
    <property type="entry name" value="DUF3427"/>
</dbReference>
<dbReference type="Pfam" id="PF04851">
    <property type="entry name" value="ResIII"/>
    <property type="match status" value="1"/>
</dbReference>
<dbReference type="Pfam" id="PF13091">
    <property type="entry name" value="PLDc_2"/>
    <property type="match status" value="1"/>
</dbReference>
<name>A0ABU7H2N5_9SPHI</name>
<dbReference type="PROSITE" id="PS51194">
    <property type="entry name" value="HELICASE_CTER"/>
    <property type="match status" value="1"/>
</dbReference>
<keyword evidence="4" id="KW-1185">Reference proteome</keyword>
<dbReference type="EMBL" id="JAZDQU010000002">
    <property type="protein sequence ID" value="MEE1885501.1"/>
    <property type="molecule type" value="Genomic_DNA"/>
</dbReference>
<evidence type="ECO:0000313" key="4">
    <source>
        <dbReference type="Proteomes" id="UP001337681"/>
    </source>
</evidence>
<dbReference type="PROSITE" id="PS51192">
    <property type="entry name" value="HELICASE_ATP_BIND_1"/>
    <property type="match status" value="1"/>
</dbReference>
<dbReference type="InterPro" id="IPR052511">
    <property type="entry name" value="ATP-dep_Helicase"/>
</dbReference>
<evidence type="ECO:0000259" key="1">
    <source>
        <dbReference type="PROSITE" id="PS51192"/>
    </source>
</evidence>
<feature type="domain" description="Helicase C-terminal" evidence="2">
    <location>
        <begin position="552"/>
        <end position="704"/>
    </location>
</feature>
<evidence type="ECO:0000313" key="3">
    <source>
        <dbReference type="EMBL" id="MEE1885501.1"/>
    </source>
</evidence>
<dbReference type="InterPro" id="IPR014001">
    <property type="entry name" value="Helicase_ATP-bd"/>
</dbReference>
<dbReference type="CDD" id="cd18032">
    <property type="entry name" value="DEXHc_RE_I_III_res"/>
    <property type="match status" value="1"/>
</dbReference>
<dbReference type="RefSeq" id="WP_330146398.1">
    <property type="nucleotide sequence ID" value="NZ_JAZDQU010000002.1"/>
</dbReference>
<dbReference type="Proteomes" id="UP001337681">
    <property type="component" value="Unassembled WGS sequence"/>
</dbReference>
<dbReference type="SUPFAM" id="SSF52540">
    <property type="entry name" value="P-loop containing nucleoside triphosphate hydrolases"/>
    <property type="match status" value="1"/>
</dbReference>
<dbReference type="Gene3D" id="3.40.50.300">
    <property type="entry name" value="P-loop containing nucleotide triphosphate hydrolases"/>
    <property type="match status" value="2"/>
</dbReference>
<dbReference type="CDD" id="cd18799">
    <property type="entry name" value="SF2_C_EcoAI-like"/>
    <property type="match status" value="1"/>
</dbReference>
<dbReference type="SMART" id="SM00487">
    <property type="entry name" value="DEXDc"/>
    <property type="match status" value="1"/>
</dbReference>
<evidence type="ECO:0000259" key="2">
    <source>
        <dbReference type="PROSITE" id="PS51194"/>
    </source>
</evidence>
<dbReference type="Pfam" id="PF00271">
    <property type="entry name" value="Helicase_C"/>
    <property type="match status" value="1"/>
</dbReference>
<dbReference type="InterPro" id="IPR001650">
    <property type="entry name" value="Helicase_C-like"/>
</dbReference>
<dbReference type="Pfam" id="PF11907">
    <property type="entry name" value="DUF3427"/>
    <property type="match status" value="1"/>
</dbReference>
<dbReference type="InterPro" id="IPR025202">
    <property type="entry name" value="PLD-like_dom"/>
</dbReference>
<sequence>MELGIYETLITTSLREKLDKLDKNQFYVADHKKLDAAEASVFLSKHLSEAISKALQIIKQDKEGLALLDKQIEITNKILKFLAQQIEQYDFSEDLLDAEGNILEGVFDQLNADYKDLKLRLSEIMPATRLTQSELFTGGNVGLSLESELKKEIRSSDRIDLLVSFIKWKAIVILKDALFEFTHRGGKLRVITTTYMGATDAKAIEELSKLPNTEIKVSYNASNERLHAKAYLFYRNTGYHTGYIGSSNFSRSALTDGLEWNVKVTTKEIPHIINKFRKTFESYWSSSEFECYQSGQMEQLSNALNHNKLSKISTAFTQFFDLKPYHYQLEILEKLKVERKVHQSYKNLIVAATGTGKTMLAAFDFKSFRAENPQAKFLFIAHRIEILRQASNTFKNVLKDQNFGELMGDGYSPTQKNVVFATVQTFNQLDLESFVHKTYYDYIIIDEVHHAQANTYQKIIQYFQPQLLIGLTATPERMDGKSILPDFNYRIAAEIRLPDALNNKLLCPFQYFGISDRIDYSKIKWNNGRYDTAELNKVLTANDVRVGDIIANLQKYTKDIECVACIGFCASKDHSLYMATKFNKAGLKAKWLTADNAAQREQILQEFKQRKINYLFVVDIFNEGVDIPEIDTLLFLRPTKSLTIFLQQLGRGLRLYENKDVLTVLDFVGHARDEYDFEHKFRALIGKTNNTVAHEIERDFPNLPLGSSIVLEKMAKEYILDNIRKATALNKRQLIQKIINFANQTDLQLNLKNFLTIYNLKLTDIYKNNTFSQLKAEAFNQNINETNADQYKSLLGKKWIVTESLIYFQFLKKLIAHQFDISSWKINPQESVFALMVYYDFYQKANAGESLVVAIKEIGANPDFVQELDEFLAVKLDKIGFEEMPCVEPLHHFPLGIHGRFTREQILVSLGLSTYEKQSSNREGAAFNKSTNTEGLFINLKKTEEDFSPSTMYDDYAINETLFHWQSQNQTADFSEKGKSYIHQRSLNKNILLFVRESKNDSYGFTNGYVFLGPAHFVSYEGSKPMSVQWQLKEPIPNYLWKESAKLLVG</sequence>
<dbReference type="CDD" id="cd09203">
    <property type="entry name" value="PLDc_N_DEXD_b1"/>
    <property type="match status" value="1"/>
</dbReference>
<accession>A0ABU7H2N5</accession>
<dbReference type="InterPro" id="IPR027417">
    <property type="entry name" value="P-loop_NTPase"/>
</dbReference>
<organism evidence="3 4">
    <name type="scientific">Pedobacter flavus</name>
    <dbReference type="NCBI Taxonomy" id="3113906"/>
    <lineage>
        <taxon>Bacteria</taxon>
        <taxon>Pseudomonadati</taxon>
        <taxon>Bacteroidota</taxon>
        <taxon>Sphingobacteriia</taxon>
        <taxon>Sphingobacteriales</taxon>
        <taxon>Sphingobacteriaceae</taxon>
        <taxon>Pedobacter</taxon>
    </lineage>
</organism>
<proteinExistence type="predicted"/>
<dbReference type="SUPFAM" id="SSF56024">
    <property type="entry name" value="Phospholipase D/nuclease"/>
    <property type="match status" value="1"/>
</dbReference>
<comment type="caution">
    <text evidence="3">The sequence shown here is derived from an EMBL/GenBank/DDBJ whole genome shotgun (WGS) entry which is preliminary data.</text>
</comment>
<gene>
    <name evidence="3" type="ORF">VRU49_08745</name>
</gene>
<reference evidence="3 4" key="1">
    <citation type="submission" date="2024-01" db="EMBL/GenBank/DDBJ databases">
        <title>Pedobacter sp. nov., isolated from oil-contaminated soil.</title>
        <authorList>
            <person name="Le N.T.T."/>
        </authorList>
    </citation>
    <scope>NUCLEOTIDE SEQUENCE [LARGE SCALE GENOMIC DNA]</scope>
    <source>
        <strain evidence="3 4">VNH31</strain>
    </source>
</reference>
<dbReference type="PANTHER" id="PTHR47962">
    <property type="entry name" value="ATP-DEPENDENT HELICASE LHR-RELATED-RELATED"/>
    <property type="match status" value="1"/>
</dbReference>
<dbReference type="PANTHER" id="PTHR47962:SF7">
    <property type="entry name" value="MITOCHONDRIAL ATP-DEPENDENT HELICASE IRC3-RELATED"/>
    <property type="match status" value="1"/>
</dbReference>
<dbReference type="SMART" id="SM00490">
    <property type="entry name" value="HELICc"/>
    <property type="match status" value="1"/>
</dbReference>